<accession>A0ABU2MQN2</accession>
<reference evidence="2" key="1">
    <citation type="submission" date="2023-07" db="EMBL/GenBank/DDBJ databases">
        <title>30 novel species of actinomycetes from the DSMZ collection.</title>
        <authorList>
            <person name="Nouioui I."/>
        </authorList>
    </citation>
    <scope>NUCLEOTIDE SEQUENCE [LARGE SCALE GENOMIC DNA]</scope>
    <source>
        <strain evidence="2">DSM 44938</strain>
    </source>
</reference>
<gene>
    <name evidence="1" type="ORF">RM590_13735</name>
</gene>
<organism evidence="1 2">
    <name type="scientific">Streptomyces litchfieldiae</name>
    <dbReference type="NCBI Taxonomy" id="3075543"/>
    <lineage>
        <taxon>Bacteria</taxon>
        <taxon>Bacillati</taxon>
        <taxon>Actinomycetota</taxon>
        <taxon>Actinomycetes</taxon>
        <taxon>Kitasatosporales</taxon>
        <taxon>Streptomycetaceae</taxon>
        <taxon>Streptomyces</taxon>
    </lineage>
</organism>
<sequence>MLISARGGSYGPGAPNHGFDYVVPTTEAVLGREELLGLDVATVVPELTMAPHTPSLAELLPMHEASMADAHDRARELAATMATPTAA</sequence>
<proteinExistence type="predicted"/>
<evidence type="ECO:0000313" key="1">
    <source>
        <dbReference type="EMBL" id="MDT0343663.1"/>
    </source>
</evidence>
<name>A0ABU2MQN2_9ACTN</name>
<keyword evidence="2" id="KW-1185">Reference proteome</keyword>
<comment type="caution">
    <text evidence="1">The sequence shown here is derived from an EMBL/GenBank/DDBJ whole genome shotgun (WGS) entry which is preliminary data.</text>
</comment>
<dbReference type="RefSeq" id="WP_311704798.1">
    <property type="nucleotide sequence ID" value="NZ_JAVREL010000006.1"/>
</dbReference>
<dbReference type="Proteomes" id="UP001183246">
    <property type="component" value="Unassembled WGS sequence"/>
</dbReference>
<dbReference type="EMBL" id="JAVREL010000006">
    <property type="protein sequence ID" value="MDT0343663.1"/>
    <property type="molecule type" value="Genomic_DNA"/>
</dbReference>
<evidence type="ECO:0000313" key="2">
    <source>
        <dbReference type="Proteomes" id="UP001183246"/>
    </source>
</evidence>
<protein>
    <submittedName>
        <fullName evidence="1">Uncharacterized protein</fullName>
    </submittedName>
</protein>